<dbReference type="InterPro" id="IPR035445">
    <property type="entry name" value="GYF-like_dom_sf"/>
</dbReference>
<evidence type="ECO:0000313" key="4">
    <source>
        <dbReference type="Proteomes" id="UP000092154"/>
    </source>
</evidence>
<dbReference type="PANTHER" id="PTHR24216:SF65">
    <property type="entry name" value="PAXILLIN-LIKE PROTEIN 1"/>
    <property type="match status" value="1"/>
</dbReference>
<dbReference type="EMBL" id="KV448122">
    <property type="protein sequence ID" value="OAX44766.1"/>
    <property type="molecule type" value="Genomic_DNA"/>
</dbReference>
<dbReference type="InterPro" id="IPR003169">
    <property type="entry name" value="GYF"/>
</dbReference>
<proteinExistence type="predicted"/>
<protein>
    <recommendedName>
        <fullName evidence="2">GYF domain-containing protein</fullName>
    </recommendedName>
</protein>
<feature type="compositionally biased region" description="Low complexity" evidence="1">
    <location>
        <begin position="678"/>
        <end position="697"/>
    </location>
</feature>
<evidence type="ECO:0000313" key="3">
    <source>
        <dbReference type="EMBL" id="OAX44766.1"/>
    </source>
</evidence>
<dbReference type="Pfam" id="PF02213">
    <property type="entry name" value="GYF"/>
    <property type="match status" value="1"/>
</dbReference>
<dbReference type="SMART" id="SM00444">
    <property type="entry name" value="GYF"/>
    <property type="match status" value="1"/>
</dbReference>
<dbReference type="OrthoDB" id="6415790at2759"/>
<evidence type="ECO:0000259" key="2">
    <source>
        <dbReference type="PROSITE" id="PS50829"/>
    </source>
</evidence>
<feature type="region of interest" description="Disordered" evidence="1">
    <location>
        <begin position="1272"/>
        <end position="1306"/>
    </location>
</feature>
<feature type="region of interest" description="Disordered" evidence="1">
    <location>
        <begin position="616"/>
        <end position="749"/>
    </location>
</feature>
<feature type="compositionally biased region" description="Low complexity" evidence="1">
    <location>
        <begin position="353"/>
        <end position="363"/>
    </location>
</feature>
<feature type="domain" description="GYF" evidence="2">
    <location>
        <begin position="1054"/>
        <end position="1105"/>
    </location>
</feature>
<dbReference type="PANTHER" id="PTHR24216">
    <property type="entry name" value="PAXILLIN-RELATED"/>
    <property type="match status" value="1"/>
</dbReference>
<feature type="compositionally biased region" description="Polar residues" evidence="1">
    <location>
        <begin position="396"/>
        <end position="405"/>
    </location>
</feature>
<gene>
    <name evidence="3" type="ORF">K503DRAFT_728398</name>
</gene>
<feature type="compositionally biased region" description="Pro residues" evidence="1">
    <location>
        <begin position="734"/>
        <end position="743"/>
    </location>
</feature>
<feature type="compositionally biased region" description="Basic and acidic residues" evidence="1">
    <location>
        <begin position="326"/>
        <end position="335"/>
    </location>
</feature>
<reference evidence="3 4" key="1">
    <citation type="submission" date="2016-06" db="EMBL/GenBank/DDBJ databases">
        <title>Comparative genomics of the ectomycorrhizal sister species Rhizopogon vinicolor and Rhizopogon vesiculosus (Basidiomycota: Boletales) reveals a divergence of the mating type B locus.</title>
        <authorList>
            <consortium name="DOE Joint Genome Institute"/>
            <person name="Mujic A.B."/>
            <person name="Kuo A."/>
            <person name="Tritt A."/>
            <person name="Lipzen A."/>
            <person name="Chen C."/>
            <person name="Johnson J."/>
            <person name="Sharma A."/>
            <person name="Barry K."/>
            <person name="Grigoriev I.V."/>
            <person name="Spatafora J.W."/>
        </authorList>
    </citation>
    <scope>NUCLEOTIDE SEQUENCE [LARGE SCALE GENOMIC DNA]</scope>
    <source>
        <strain evidence="3 4">AM-OR11-026</strain>
    </source>
</reference>
<dbReference type="STRING" id="1314800.A0A1B7NIQ2"/>
<feature type="region of interest" description="Disordered" evidence="1">
    <location>
        <begin position="763"/>
        <end position="793"/>
    </location>
</feature>
<feature type="compositionally biased region" description="Low complexity" evidence="1">
    <location>
        <begin position="1286"/>
        <end position="1299"/>
    </location>
</feature>
<feature type="region of interest" description="Disordered" evidence="1">
    <location>
        <begin position="300"/>
        <end position="436"/>
    </location>
</feature>
<feature type="compositionally biased region" description="Polar residues" evidence="1">
    <location>
        <begin position="953"/>
        <end position="963"/>
    </location>
</feature>
<feature type="region of interest" description="Disordered" evidence="1">
    <location>
        <begin position="908"/>
        <end position="969"/>
    </location>
</feature>
<organism evidence="3 4">
    <name type="scientific">Rhizopogon vinicolor AM-OR11-026</name>
    <dbReference type="NCBI Taxonomy" id="1314800"/>
    <lineage>
        <taxon>Eukaryota</taxon>
        <taxon>Fungi</taxon>
        <taxon>Dikarya</taxon>
        <taxon>Basidiomycota</taxon>
        <taxon>Agaricomycotina</taxon>
        <taxon>Agaricomycetes</taxon>
        <taxon>Agaricomycetidae</taxon>
        <taxon>Boletales</taxon>
        <taxon>Suillineae</taxon>
        <taxon>Rhizopogonaceae</taxon>
        <taxon>Rhizopogon</taxon>
    </lineage>
</organism>
<feature type="compositionally biased region" description="Low complexity" evidence="1">
    <location>
        <begin position="932"/>
        <end position="948"/>
    </location>
</feature>
<keyword evidence="4" id="KW-1185">Reference proteome</keyword>
<name>A0A1B7NIQ2_9AGAM</name>
<dbReference type="Gene3D" id="3.30.1490.40">
    <property type="match status" value="1"/>
</dbReference>
<feature type="region of interest" description="Disordered" evidence="1">
    <location>
        <begin position="461"/>
        <end position="504"/>
    </location>
</feature>
<feature type="compositionally biased region" description="Polar residues" evidence="1">
    <location>
        <begin position="718"/>
        <end position="730"/>
    </location>
</feature>
<feature type="compositionally biased region" description="Basic and acidic residues" evidence="1">
    <location>
        <begin position="300"/>
        <end position="316"/>
    </location>
</feature>
<evidence type="ECO:0000256" key="1">
    <source>
        <dbReference type="SAM" id="MobiDB-lite"/>
    </source>
</evidence>
<dbReference type="SUPFAM" id="SSF55277">
    <property type="entry name" value="GYF domain"/>
    <property type="match status" value="1"/>
</dbReference>
<feature type="region of interest" description="Disordered" evidence="1">
    <location>
        <begin position="1"/>
        <end position="73"/>
    </location>
</feature>
<accession>A0A1B7NIQ2</accession>
<feature type="region of interest" description="Disordered" evidence="1">
    <location>
        <begin position="147"/>
        <end position="198"/>
    </location>
</feature>
<feature type="compositionally biased region" description="Polar residues" evidence="1">
    <location>
        <begin position="167"/>
        <end position="178"/>
    </location>
</feature>
<feature type="region of interest" description="Disordered" evidence="1">
    <location>
        <begin position="540"/>
        <end position="579"/>
    </location>
</feature>
<feature type="compositionally biased region" description="Pro residues" evidence="1">
    <location>
        <begin position="179"/>
        <end position="196"/>
    </location>
</feature>
<feature type="compositionally biased region" description="Polar residues" evidence="1">
    <location>
        <begin position="116"/>
        <end position="125"/>
    </location>
</feature>
<feature type="compositionally biased region" description="Polar residues" evidence="1">
    <location>
        <begin position="55"/>
        <end position="73"/>
    </location>
</feature>
<dbReference type="PROSITE" id="PS50829">
    <property type="entry name" value="GYF"/>
    <property type="match status" value="1"/>
</dbReference>
<feature type="region of interest" description="Disordered" evidence="1">
    <location>
        <begin position="113"/>
        <end position="133"/>
    </location>
</feature>
<dbReference type="Proteomes" id="UP000092154">
    <property type="component" value="Unassembled WGS sequence"/>
</dbReference>
<sequence>MLDTHNQWIDPPELLPDANFTGQIDPHAQDLMPATPKTINMPVMQSPTDVDVDSPSLTTSPQDPSDAASTHSLPMANVTPSQISSVQPFTARSTDHSVLSPENSNRLAAHLERATSLRSNRQSTLDGRHSNRLSGFWSNLMHRRDTITPSSSRTFARNDGPPPPDSNPAQLSVISRSPSPAPNRPVTPPPSLPPPTLRELGLSLSVVTSDLSPSHFTTPPTSGTFMAPHYLLLCHAQGLDVLPLVSPPAPHPYALVRRVSFKSVVVMEHRGVLVAIAGRRDGVRVYALEEVKKAVEWRMEVESRREYEKSRREQSKRVGSGSSSLDQRDSTEAKGKPLTPRATVPKTEKASRKSSFTSSSTSAMNKTPRPPTLQPVTPRQPVGQPPPYSVVETTRPRLQTQASTISVNLSRSRRSSLSHVVVPPVPPLPNLGSSTEQEDTMAKTADWFEASDDEAIDMRTAGASGSQALDERTSVMPPRTSDVTEAGSGPLPVRSQSTYTIRRNRPANLDLTLAQSNMTPTQPPEPSPTLLTIRQALQSSPPNHRIVPPTQISPDQPPHRRSVPDIDPDDDDDDGATGIGDHITLAQALLESRASDLPPAGSVRPQVPIMIGTTPSLTVTEDGVPLSPSLGDGRSSLGRPSIASRPERRRRRWSVLGGLFNSSSSHDTRPNVPVMYDSPLGSPTSPTSPTIPEIPLTRSTSTRSRPAEPALLPPRPSTSGGRSDSRVVTQSPLPTAPPHPTTPSHPRLLPRIISNAFSSRRSNERPPILVFTGSEPEKRNGSQTPITPVPPPKLDYVKLPGTKGSLLIKAVETPKKSFLAILCGDSGEKVELFAGTYRTALGLSRTFILPDSPRSLELQLQGDDLVEVFLVFTQNVFGLEPATVRVREVRIGRAERRAARRRVREIRSGQPDVFDTDPPAQDDEDTNVNIGNRLSLLPSSDPSRNNSNAHLPESQSQSHTPTGSAHESALAHAEELVALASAPLGSYTTFQQLSFAPRLPLATIADDYIIPPTYPDFLDYRAEHEPDAQGNAIVDLASIQFSPPGLPMPAPAPPSRWHYRDPKGVVHGPWKASLMQAWYKDGLLPPDLPVRKEEDNEFMLLKDLRQQCVDPSHPFRSTTPPLATQLAPPTLDAAKPLLPPVSLLIQPRHFGPPALFFSSRGGHSTSIVDARGRAVLKGRFIWSAENDDDSKLVPRMGDVKRVEAFDVKDRSVIVAMRQGGVEAMDFGDALLRPADESRTLLPQFAPPPSNINRRGPFVWKIGTPIASSTSGAAALSSKSKGGGYLGKKPSYSGKSPAKSEFSGTGDGDTEITDEVLFLGRRGDEVYLCERNIGAFRILRLCPDMS</sequence>
<dbReference type="InParanoid" id="A0A1B7NIQ2"/>
<feature type="compositionally biased region" description="Acidic residues" evidence="1">
    <location>
        <begin position="566"/>
        <end position="575"/>
    </location>
</feature>